<evidence type="ECO:0000256" key="10">
    <source>
        <dbReference type="ARBA" id="ARBA00023136"/>
    </source>
</evidence>
<dbReference type="InterPro" id="IPR036400">
    <property type="entry name" value="Cyt_B5-like_heme/steroid_sf"/>
</dbReference>
<keyword evidence="5 14" id="KW-0479">Metal-binding</keyword>
<dbReference type="AlphaFoldDB" id="A0A1I7T5E0"/>
<dbReference type="PANTHER" id="PTHR19359:SF150">
    <property type="entry name" value="CYTOCHROME B5"/>
    <property type="match status" value="1"/>
</dbReference>
<evidence type="ECO:0000256" key="5">
    <source>
        <dbReference type="ARBA" id="ARBA00022723"/>
    </source>
</evidence>
<reference evidence="17" key="1">
    <citation type="submission" date="2016-11" db="UniProtKB">
        <authorList>
            <consortium name="WormBaseParasite"/>
        </authorList>
    </citation>
    <scope>IDENTIFICATION</scope>
</reference>
<keyword evidence="7" id="KW-0492">Microsome</keyword>
<proteinExistence type="inferred from homology"/>
<keyword evidence="16" id="KW-1185">Reference proteome</keyword>
<evidence type="ECO:0000256" key="3">
    <source>
        <dbReference type="ARBA" id="ARBA00022617"/>
    </source>
</evidence>
<evidence type="ECO:0000256" key="1">
    <source>
        <dbReference type="ARBA" id="ARBA00004131"/>
    </source>
</evidence>
<dbReference type="GO" id="GO:0046872">
    <property type="term" value="F:metal ion binding"/>
    <property type="evidence" value="ECO:0007669"/>
    <property type="project" value="UniProtKB-UniRule"/>
</dbReference>
<evidence type="ECO:0000313" key="16">
    <source>
        <dbReference type="Proteomes" id="UP000095282"/>
    </source>
</evidence>
<keyword evidence="3 14" id="KW-0349">Heme</keyword>
<dbReference type="GO" id="GO:0020037">
    <property type="term" value="F:heme binding"/>
    <property type="evidence" value="ECO:0007669"/>
    <property type="project" value="UniProtKB-UniRule"/>
</dbReference>
<dbReference type="SUPFAM" id="SSF55856">
    <property type="entry name" value="Cytochrome b5-like heme/steroid binding domain"/>
    <property type="match status" value="1"/>
</dbReference>
<dbReference type="WBParaSite" id="Csp11.Scaffold512.g2561.t1">
    <property type="protein sequence ID" value="Csp11.Scaffold512.g2561.t1"/>
    <property type="gene ID" value="Csp11.Scaffold512.g2561"/>
</dbReference>
<dbReference type="InterPro" id="IPR018506">
    <property type="entry name" value="Cyt_B5_heme-BS"/>
</dbReference>
<dbReference type="InterPro" id="IPR001199">
    <property type="entry name" value="Cyt_B5-like_heme/steroid-bd"/>
</dbReference>
<dbReference type="PROSITE" id="PS00191">
    <property type="entry name" value="CYTOCHROME_B5_1"/>
    <property type="match status" value="1"/>
</dbReference>
<evidence type="ECO:0000259" key="15">
    <source>
        <dbReference type="PROSITE" id="PS50255"/>
    </source>
</evidence>
<dbReference type="Pfam" id="PF00173">
    <property type="entry name" value="Cyt-b5"/>
    <property type="match status" value="1"/>
</dbReference>
<dbReference type="PRINTS" id="PR00363">
    <property type="entry name" value="CYTOCHROMEB5"/>
</dbReference>
<evidence type="ECO:0000256" key="8">
    <source>
        <dbReference type="ARBA" id="ARBA00022982"/>
    </source>
</evidence>
<evidence type="ECO:0000256" key="4">
    <source>
        <dbReference type="ARBA" id="ARBA00022692"/>
    </source>
</evidence>
<comment type="similarity">
    <text evidence="12 14">Belongs to the cytochrome b5 family.</text>
</comment>
<keyword evidence="4" id="KW-0812">Transmembrane</keyword>
<evidence type="ECO:0000256" key="14">
    <source>
        <dbReference type="RuleBase" id="RU362121"/>
    </source>
</evidence>
<evidence type="ECO:0000256" key="2">
    <source>
        <dbReference type="ARBA" id="ARBA00022448"/>
    </source>
</evidence>
<dbReference type="Proteomes" id="UP000095282">
    <property type="component" value="Unplaced"/>
</dbReference>
<evidence type="ECO:0000256" key="9">
    <source>
        <dbReference type="ARBA" id="ARBA00023004"/>
    </source>
</evidence>
<sequence>MSDAIFTRSEVSMHCSEDDCWIIVGNYVYDVTKFVDLHPGGPEILLEFAGGDATDAFESVGHSMCARMMLTKFKIGSLPEEERPDFVQAEYITHAKISLPMAH</sequence>
<comment type="subcellular location">
    <subcellularLocation>
        <location evidence="1">Endoplasmic reticulum membrane</location>
        <topology evidence="1">Single-pass membrane protein</topology>
        <orientation evidence="1">Cytoplasmic side</orientation>
    </subcellularLocation>
    <subcellularLocation>
        <location evidence="11">Microsome membrane</location>
        <topology evidence="11">Single-pass membrane protein</topology>
        <orientation evidence="11">Cytoplasmic side</orientation>
    </subcellularLocation>
</comment>
<evidence type="ECO:0000256" key="6">
    <source>
        <dbReference type="ARBA" id="ARBA00022824"/>
    </source>
</evidence>
<feature type="domain" description="Cytochrome b5 heme-binding" evidence="15">
    <location>
        <begin position="3"/>
        <end position="79"/>
    </location>
</feature>
<protein>
    <recommendedName>
        <fullName evidence="13">Cytochrome b5</fullName>
    </recommendedName>
</protein>
<dbReference type="Gene3D" id="3.10.120.10">
    <property type="entry name" value="Cytochrome b5-like heme/steroid binding domain"/>
    <property type="match status" value="1"/>
</dbReference>
<dbReference type="GO" id="GO:0005789">
    <property type="term" value="C:endoplasmic reticulum membrane"/>
    <property type="evidence" value="ECO:0007669"/>
    <property type="project" value="UniProtKB-SubCell"/>
</dbReference>
<dbReference type="STRING" id="1561998.A0A1I7T5E0"/>
<name>A0A1I7T5E0_9PELO</name>
<accession>A0A1I7T5E0</accession>
<evidence type="ECO:0000256" key="12">
    <source>
        <dbReference type="ARBA" id="ARBA00038168"/>
    </source>
</evidence>
<dbReference type="PANTHER" id="PTHR19359">
    <property type="entry name" value="CYTOCHROME B5"/>
    <property type="match status" value="1"/>
</dbReference>
<dbReference type="PROSITE" id="PS50255">
    <property type="entry name" value="CYTOCHROME_B5_2"/>
    <property type="match status" value="1"/>
</dbReference>
<evidence type="ECO:0000313" key="17">
    <source>
        <dbReference type="WBParaSite" id="Csp11.Scaffold512.g2561.t1"/>
    </source>
</evidence>
<dbReference type="SMART" id="SM01117">
    <property type="entry name" value="Cyt-b5"/>
    <property type="match status" value="1"/>
</dbReference>
<keyword evidence="6" id="KW-0256">Endoplasmic reticulum</keyword>
<dbReference type="eggNOG" id="KOG0537">
    <property type="taxonomic scope" value="Eukaryota"/>
</dbReference>
<keyword evidence="8" id="KW-0249">Electron transport</keyword>
<keyword evidence="2" id="KW-0813">Transport</keyword>
<evidence type="ECO:0000256" key="13">
    <source>
        <dbReference type="ARBA" id="ARBA00039806"/>
    </source>
</evidence>
<organism evidence="16 17">
    <name type="scientific">Caenorhabditis tropicalis</name>
    <dbReference type="NCBI Taxonomy" id="1561998"/>
    <lineage>
        <taxon>Eukaryota</taxon>
        <taxon>Metazoa</taxon>
        <taxon>Ecdysozoa</taxon>
        <taxon>Nematoda</taxon>
        <taxon>Chromadorea</taxon>
        <taxon>Rhabditida</taxon>
        <taxon>Rhabditina</taxon>
        <taxon>Rhabditomorpha</taxon>
        <taxon>Rhabditoidea</taxon>
        <taxon>Rhabditidae</taxon>
        <taxon>Peloderinae</taxon>
        <taxon>Caenorhabditis</taxon>
    </lineage>
</organism>
<evidence type="ECO:0000256" key="7">
    <source>
        <dbReference type="ARBA" id="ARBA00022848"/>
    </source>
</evidence>
<evidence type="ECO:0000256" key="11">
    <source>
        <dbReference type="ARBA" id="ARBA00037877"/>
    </source>
</evidence>
<keyword evidence="9 14" id="KW-0408">Iron</keyword>
<dbReference type="InterPro" id="IPR050668">
    <property type="entry name" value="Cytochrome_b5"/>
</dbReference>
<dbReference type="FunFam" id="3.10.120.10:FF:000002">
    <property type="entry name" value="Cytochrome b5 type B"/>
    <property type="match status" value="1"/>
</dbReference>
<keyword evidence="10" id="KW-0472">Membrane</keyword>